<proteinExistence type="predicted"/>
<evidence type="ECO:0000313" key="1">
    <source>
        <dbReference type="EMBL" id="MBK9716017.1"/>
    </source>
</evidence>
<accession>A0A9D7S6D9</accession>
<reference evidence="1 2" key="1">
    <citation type="submission" date="2020-10" db="EMBL/GenBank/DDBJ databases">
        <title>Connecting structure to function with the recovery of over 1000 high-quality activated sludge metagenome-assembled genomes encoding full-length rRNA genes using long-read sequencing.</title>
        <authorList>
            <person name="Singleton C.M."/>
            <person name="Petriglieri F."/>
            <person name="Kristensen J.M."/>
            <person name="Kirkegaard R.H."/>
            <person name="Michaelsen T.Y."/>
            <person name="Andersen M.H."/>
            <person name="Karst S.M."/>
            <person name="Dueholm M.S."/>
            <person name="Nielsen P.H."/>
            <person name="Albertsen M."/>
        </authorList>
    </citation>
    <scope>NUCLEOTIDE SEQUENCE [LARGE SCALE GENOMIC DNA]</scope>
    <source>
        <strain evidence="1">Ribe_18-Q3-R11-54_BAT3C.373</strain>
    </source>
</reference>
<dbReference type="AlphaFoldDB" id="A0A9D7S6D9"/>
<sequence length="74" mass="8404">MSTTEIISSIMALSIKDRLKIIELIVKTIQESDEEKLERASAAMIEDYHHDEDLTALTALDMENFYETRGNLAS</sequence>
<gene>
    <name evidence="1" type="ORF">IPO85_00555</name>
</gene>
<name>A0A9D7S6D9_9BACT</name>
<evidence type="ECO:0000313" key="2">
    <source>
        <dbReference type="Proteomes" id="UP000808349"/>
    </source>
</evidence>
<comment type="caution">
    <text evidence="1">The sequence shown here is derived from an EMBL/GenBank/DDBJ whole genome shotgun (WGS) entry which is preliminary data.</text>
</comment>
<protein>
    <submittedName>
        <fullName evidence="1">Uncharacterized protein</fullName>
    </submittedName>
</protein>
<organism evidence="1 2">
    <name type="scientific">Candidatus Defluviibacterium haderslevense</name>
    <dbReference type="NCBI Taxonomy" id="2981993"/>
    <lineage>
        <taxon>Bacteria</taxon>
        <taxon>Pseudomonadati</taxon>
        <taxon>Bacteroidota</taxon>
        <taxon>Saprospiria</taxon>
        <taxon>Saprospirales</taxon>
        <taxon>Saprospiraceae</taxon>
        <taxon>Candidatus Defluviibacterium</taxon>
    </lineage>
</organism>
<dbReference type="EMBL" id="JADKFW010000004">
    <property type="protein sequence ID" value="MBK9716017.1"/>
    <property type="molecule type" value="Genomic_DNA"/>
</dbReference>
<dbReference type="Proteomes" id="UP000808349">
    <property type="component" value="Unassembled WGS sequence"/>
</dbReference>